<sequence length="125" mass="13704">MMSVIETDQAPSAIGPYSQGRVTGNLIYTSGQIGLDPKDMKLKETFDDQADAIFKNLDSILRTANSDLSQIVKLTIYLVDMKNYASLNEIMTKALPKPYPARTTIVVSQLPLNALVEIEAIAAKK</sequence>
<comment type="similarity">
    <text evidence="1">Belongs to the RutC family.</text>
</comment>
<dbReference type="Pfam" id="PF01042">
    <property type="entry name" value="Ribonuc_L-PSP"/>
    <property type="match status" value="1"/>
</dbReference>
<protein>
    <submittedName>
        <fullName evidence="2">Putative endoribonuclease</fullName>
    </submittedName>
</protein>
<dbReference type="NCBIfam" id="TIGR00004">
    <property type="entry name" value="Rid family detoxifying hydrolase"/>
    <property type="match status" value="1"/>
</dbReference>
<dbReference type="FunFam" id="3.30.1330.40:FF:000001">
    <property type="entry name" value="L-PSP family endoribonuclease"/>
    <property type="match status" value="1"/>
</dbReference>
<dbReference type="InterPro" id="IPR006056">
    <property type="entry name" value="RidA"/>
</dbReference>
<dbReference type="CDD" id="cd00448">
    <property type="entry name" value="YjgF_YER057c_UK114_family"/>
    <property type="match status" value="1"/>
</dbReference>
<evidence type="ECO:0000313" key="2">
    <source>
        <dbReference type="EMBL" id="CUT17506.1"/>
    </source>
</evidence>
<organism evidence="2 3">
    <name type="scientific">Candidatus Ichthyocystis hellenicum</name>
    <dbReference type="NCBI Taxonomy" id="1561003"/>
    <lineage>
        <taxon>Bacteria</taxon>
        <taxon>Pseudomonadati</taxon>
        <taxon>Pseudomonadota</taxon>
        <taxon>Betaproteobacteria</taxon>
        <taxon>Burkholderiales</taxon>
        <taxon>Candidatus Ichthyocystis</taxon>
    </lineage>
</organism>
<dbReference type="InterPro" id="IPR035959">
    <property type="entry name" value="RutC-like_sf"/>
</dbReference>
<reference evidence="3" key="1">
    <citation type="submission" date="2015-11" db="EMBL/GenBank/DDBJ databases">
        <authorList>
            <person name="Seth-Smith H.M.B."/>
        </authorList>
    </citation>
    <scope>NUCLEOTIDE SEQUENCE [LARGE SCALE GENOMIC DNA]</scope>
    <source>
        <strain evidence="3">2013Ark11</strain>
    </source>
</reference>
<dbReference type="Proteomes" id="UP000198651">
    <property type="component" value="Chromosome I"/>
</dbReference>
<dbReference type="GO" id="GO:0005829">
    <property type="term" value="C:cytosol"/>
    <property type="evidence" value="ECO:0007669"/>
    <property type="project" value="TreeGrafter"/>
</dbReference>
<evidence type="ECO:0000256" key="1">
    <source>
        <dbReference type="ARBA" id="ARBA00010552"/>
    </source>
</evidence>
<dbReference type="RefSeq" id="WP_092342931.1">
    <property type="nucleotide sequence ID" value="NZ_FLSL01000085.1"/>
</dbReference>
<dbReference type="GO" id="GO:0019239">
    <property type="term" value="F:deaminase activity"/>
    <property type="evidence" value="ECO:0007669"/>
    <property type="project" value="TreeGrafter"/>
</dbReference>
<dbReference type="PANTHER" id="PTHR11803:SF58">
    <property type="entry name" value="PROTEIN HMF1-RELATED"/>
    <property type="match status" value="1"/>
</dbReference>
<keyword evidence="3" id="KW-1185">Reference proteome</keyword>
<dbReference type="STRING" id="1561003.Ark11_0670"/>
<name>A0A0S4M3T5_9BURK</name>
<dbReference type="PATRIC" id="fig|1561003.3.peg.675"/>
<dbReference type="SUPFAM" id="SSF55298">
    <property type="entry name" value="YjgF-like"/>
    <property type="match status" value="1"/>
</dbReference>
<dbReference type="InterPro" id="IPR006175">
    <property type="entry name" value="YjgF/YER057c/UK114"/>
</dbReference>
<gene>
    <name evidence="2" type="ORF">Ark11_0670</name>
</gene>
<dbReference type="AlphaFoldDB" id="A0A0S4M3T5"/>
<dbReference type="OrthoDB" id="9803101at2"/>
<dbReference type="EMBL" id="LN906597">
    <property type="protein sequence ID" value="CUT17506.1"/>
    <property type="molecule type" value="Genomic_DNA"/>
</dbReference>
<dbReference type="PANTHER" id="PTHR11803">
    <property type="entry name" value="2-IMINOBUTANOATE/2-IMINOPROPANOATE DEAMINASE RIDA"/>
    <property type="match status" value="1"/>
</dbReference>
<evidence type="ECO:0000313" key="3">
    <source>
        <dbReference type="Proteomes" id="UP000198651"/>
    </source>
</evidence>
<dbReference type="Gene3D" id="3.30.1330.40">
    <property type="entry name" value="RutC-like"/>
    <property type="match status" value="1"/>
</dbReference>
<accession>A0A0S4M3T5</accession>
<proteinExistence type="inferred from homology"/>